<dbReference type="HOGENOM" id="CLU_1222942_0_0_5"/>
<proteinExistence type="predicted"/>
<dbReference type="EMBL" id="CP008941">
    <property type="protein sequence ID" value="AIK96016.1"/>
    <property type="molecule type" value="Genomic_DNA"/>
</dbReference>
<dbReference type="RefSeq" id="WP_038463849.1">
    <property type="nucleotide sequence ID" value="NZ_CP008941.1"/>
</dbReference>
<evidence type="ECO:0000313" key="2">
    <source>
        <dbReference type="Proteomes" id="UP000028926"/>
    </source>
</evidence>
<name>A0A077AUG9_9PROT</name>
<keyword evidence="2" id="KW-1185">Reference proteome</keyword>
<dbReference type="OrthoDB" id="268975at2"/>
<gene>
    <name evidence="1" type="ORF">ID47_03565</name>
</gene>
<organism evidence="1 2">
    <name type="scientific">Candidatus Odyssella acanthamoebae</name>
    <dbReference type="NCBI Taxonomy" id="91604"/>
    <lineage>
        <taxon>Bacteria</taxon>
        <taxon>Pseudomonadati</taxon>
        <taxon>Pseudomonadota</taxon>
        <taxon>Alphaproteobacteria</taxon>
        <taxon>Holosporales</taxon>
        <taxon>Candidatus Paracaedibacteraceae</taxon>
        <taxon>Candidatus Odyssella</taxon>
    </lineage>
</organism>
<dbReference type="InterPro" id="IPR036709">
    <property type="entry name" value="Autotransporte_beta_dom_sf"/>
</dbReference>
<dbReference type="eggNOG" id="ENOG5031BF4">
    <property type="taxonomic scope" value="Bacteria"/>
</dbReference>
<dbReference type="KEGG" id="paca:ID47_03565"/>
<reference evidence="1 2" key="1">
    <citation type="submission" date="2014-07" db="EMBL/GenBank/DDBJ databases">
        <title>Comparative genomic insights into amoeba endosymbionts belonging to the families of Holosporaceae and Candidatus Midichloriaceae within Rickettsiales.</title>
        <authorList>
            <person name="Wang Z."/>
            <person name="Wu M."/>
        </authorList>
    </citation>
    <scope>NUCLEOTIDE SEQUENCE [LARGE SCALE GENOMIC DNA]</scope>
    <source>
        <strain evidence="1">PRA3</strain>
    </source>
</reference>
<sequence length="226" mass="24444">MMRYLLTTLGLSVAFINTGHTFGGAYVGADLGLGYASTQHKYADLQGKGKATQTAYGAVYGAHAGYLYEIGTSKTIVGGEIYGNMSSMNPSIKFGADNFPVQGDAKIQRSNSVGAALIVGKMLNIKTMIYGRVAYERATYQHEYKFRTTNTVGQQAGKTIKKNIAFTAPVIGGGLAYKVSRMIMVGGEYQFAGMYGKKKVLNMSNFQTETDPVEHRIMLKASFVFG</sequence>
<dbReference type="Proteomes" id="UP000028926">
    <property type="component" value="Chromosome"/>
</dbReference>
<protein>
    <recommendedName>
        <fullName evidence="3">Outer membrane protein beta-barrel domain-containing protein</fullName>
    </recommendedName>
</protein>
<dbReference type="SUPFAM" id="SSF103515">
    <property type="entry name" value="Autotransporter"/>
    <property type="match status" value="1"/>
</dbReference>
<dbReference type="AlphaFoldDB" id="A0A077AUG9"/>
<evidence type="ECO:0000313" key="1">
    <source>
        <dbReference type="EMBL" id="AIK96016.1"/>
    </source>
</evidence>
<evidence type="ECO:0008006" key="3">
    <source>
        <dbReference type="Google" id="ProtNLM"/>
    </source>
</evidence>
<accession>A0A077AUG9</accession>